<evidence type="ECO:0000256" key="3">
    <source>
        <dbReference type="ARBA" id="ARBA00023445"/>
    </source>
</evidence>
<dbReference type="GO" id="GO:0016616">
    <property type="term" value="F:oxidoreductase activity, acting on the CH-OH group of donors, NAD or NADP as acceptor"/>
    <property type="evidence" value="ECO:0007669"/>
    <property type="project" value="TreeGrafter"/>
</dbReference>
<evidence type="ECO:0000256" key="1">
    <source>
        <dbReference type="ARBA" id="ARBA00022857"/>
    </source>
</evidence>
<organism evidence="5 6">
    <name type="scientific">Abrus precatorius</name>
    <name type="common">Indian licorice</name>
    <name type="synonym">Glycine abrus</name>
    <dbReference type="NCBI Taxonomy" id="3816"/>
    <lineage>
        <taxon>Eukaryota</taxon>
        <taxon>Viridiplantae</taxon>
        <taxon>Streptophyta</taxon>
        <taxon>Embryophyta</taxon>
        <taxon>Tracheophyta</taxon>
        <taxon>Spermatophyta</taxon>
        <taxon>Magnoliopsida</taxon>
        <taxon>eudicotyledons</taxon>
        <taxon>Gunneridae</taxon>
        <taxon>Pentapetalae</taxon>
        <taxon>rosids</taxon>
        <taxon>fabids</taxon>
        <taxon>Fabales</taxon>
        <taxon>Fabaceae</taxon>
        <taxon>Papilionoideae</taxon>
        <taxon>50 kb inversion clade</taxon>
        <taxon>NPAAA clade</taxon>
        <taxon>indigoferoid/millettioid clade</taxon>
        <taxon>Abreae</taxon>
        <taxon>Abrus</taxon>
    </lineage>
</organism>
<protein>
    <submittedName>
        <fullName evidence="6">Vestitone reductase-like</fullName>
    </submittedName>
</protein>
<name>A0A8B8K640_ABRPR</name>
<gene>
    <name evidence="6" type="primary">LOC113852613</name>
</gene>
<comment type="similarity">
    <text evidence="3">Belongs to the NAD(P)-dependent epimerase/dehydratase family. Dihydroflavonol-4-reductase subfamily.</text>
</comment>
<keyword evidence="2" id="KW-0560">Oxidoreductase</keyword>
<reference evidence="6" key="2">
    <citation type="submission" date="2025-08" db="UniProtKB">
        <authorList>
            <consortium name="RefSeq"/>
        </authorList>
    </citation>
    <scope>IDENTIFICATION</scope>
    <source>
        <tissue evidence="6">Young leaves</tissue>
    </source>
</reference>
<dbReference type="InterPro" id="IPR036291">
    <property type="entry name" value="NAD(P)-bd_dom_sf"/>
</dbReference>
<dbReference type="Gene3D" id="3.40.50.720">
    <property type="entry name" value="NAD(P)-binding Rossmann-like Domain"/>
    <property type="match status" value="1"/>
</dbReference>
<sequence length="326" mass="35954">MEECKGRVCVTGGAGFIGSWLIMKLLHNGYFVHTTVRPDPEHKEDPSFLYDLPGASQRLQVFNADLKNPQSFSSAIEGCIGVFHVATPVDFELSEHEEVVTKRTIDGALGILKACLSSKTVKRVIYTSSASAVSFNGKEEQLMDESSWSDVNYLRASKLSACSYAISKTLTEKAVLEFGEENGLDVVTLVPTFVFGPFICPKLPSSVSDTLDFAFGNKSPFGLVLETPMVHVDDVARAHIFLLEHSNLKGRYICSQCLVTFERISELVSAKYPKFHPPTDSLKQIKAVKIPDLSSKKLTDAGFVFKYGLEKMVDDAIQCCIEKGYL</sequence>
<dbReference type="RefSeq" id="XP_027338729.1">
    <property type="nucleotide sequence ID" value="XM_027482928.1"/>
</dbReference>
<evidence type="ECO:0000259" key="4">
    <source>
        <dbReference type="Pfam" id="PF01370"/>
    </source>
</evidence>
<dbReference type="Pfam" id="PF01370">
    <property type="entry name" value="Epimerase"/>
    <property type="match status" value="1"/>
</dbReference>
<dbReference type="AlphaFoldDB" id="A0A8B8K640"/>
<dbReference type="SUPFAM" id="SSF51735">
    <property type="entry name" value="NAD(P)-binding Rossmann-fold domains"/>
    <property type="match status" value="1"/>
</dbReference>
<dbReference type="KEGG" id="aprc:113852613"/>
<evidence type="ECO:0000313" key="6">
    <source>
        <dbReference type="RefSeq" id="XP_027338729.1"/>
    </source>
</evidence>
<dbReference type="OrthoDB" id="2735536at2759"/>
<evidence type="ECO:0000256" key="2">
    <source>
        <dbReference type="ARBA" id="ARBA00023002"/>
    </source>
</evidence>
<dbReference type="Proteomes" id="UP000694853">
    <property type="component" value="Unplaced"/>
</dbReference>
<dbReference type="FunFam" id="3.40.50.720:FF:000085">
    <property type="entry name" value="Dihydroflavonol reductase"/>
    <property type="match status" value="1"/>
</dbReference>
<proteinExistence type="inferred from homology"/>
<keyword evidence="1" id="KW-0521">NADP</keyword>
<accession>A0A8B8K640</accession>
<dbReference type="PANTHER" id="PTHR10366:SF563">
    <property type="entry name" value="CINNAMOYL-COA REDUCTASE 16"/>
    <property type="match status" value="1"/>
</dbReference>
<dbReference type="CDD" id="cd08958">
    <property type="entry name" value="FR_SDR_e"/>
    <property type="match status" value="1"/>
</dbReference>
<dbReference type="PANTHER" id="PTHR10366">
    <property type="entry name" value="NAD DEPENDENT EPIMERASE/DEHYDRATASE"/>
    <property type="match status" value="1"/>
</dbReference>
<reference evidence="5" key="1">
    <citation type="journal article" date="2019" name="Toxins">
        <title>Detection of Abrin-Like and Prepropulchellin-Like Toxin Genes and Transcripts Using Whole Genome Sequencing and Full-Length Transcript Sequencing of Abrus precatorius.</title>
        <authorList>
            <person name="Hovde B.T."/>
            <person name="Daligault H.E."/>
            <person name="Hanschen E.R."/>
            <person name="Kunde Y.A."/>
            <person name="Johnson M.B."/>
            <person name="Starkenburg S.R."/>
            <person name="Johnson S.L."/>
        </authorList>
    </citation>
    <scope>NUCLEOTIDE SEQUENCE [LARGE SCALE GENOMIC DNA]</scope>
</reference>
<keyword evidence="5" id="KW-1185">Reference proteome</keyword>
<dbReference type="GeneID" id="113852613"/>
<feature type="domain" description="NAD-dependent epimerase/dehydratase" evidence="4">
    <location>
        <begin position="8"/>
        <end position="247"/>
    </location>
</feature>
<evidence type="ECO:0000313" key="5">
    <source>
        <dbReference type="Proteomes" id="UP000694853"/>
    </source>
</evidence>
<dbReference type="InterPro" id="IPR050425">
    <property type="entry name" value="NAD(P)_dehydrat-like"/>
</dbReference>
<dbReference type="InterPro" id="IPR001509">
    <property type="entry name" value="Epimerase_deHydtase"/>
</dbReference>